<evidence type="ECO:0000256" key="4">
    <source>
        <dbReference type="PIRSR" id="PIRSR637359-2"/>
    </source>
</evidence>
<organism evidence="8 9">
    <name type="scientific">Oikopleura dioica</name>
    <name type="common">Tunicate</name>
    <dbReference type="NCBI Taxonomy" id="34765"/>
    <lineage>
        <taxon>Eukaryota</taxon>
        <taxon>Metazoa</taxon>
        <taxon>Chordata</taxon>
        <taxon>Tunicata</taxon>
        <taxon>Appendicularia</taxon>
        <taxon>Copelata</taxon>
        <taxon>Oikopleuridae</taxon>
        <taxon>Oikopleura</taxon>
    </lineage>
</organism>
<evidence type="ECO:0000259" key="7">
    <source>
        <dbReference type="Pfam" id="PF00685"/>
    </source>
</evidence>
<dbReference type="InterPro" id="IPR037359">
    <property type="entry name" value="NST/OST"/>
</dbReference>
<evidence type="ECO:0000256" key="6">
    <source>
        <dbReference type="RuleBase" id="RU361155"/>
    </source>
</evidence>
<dbReference type="GO" id="GO:0008146">
    <property type="term" value="F:sulfotransferase activity"/>
    <property type="evidence" value="ECO:0007669"/>
    <property type="project" value="InterPro"/>
</dbReference>
<dbReference type="PANTHER" id="PTHR10605:SF56">
    <property type="entry name" value="BIFUNCTIONAL HEPARAN SULFATE N-DEACETYLASE_N-SULFOTRANSFERASE"/>
    <property type="match status" value="1"/>
</dbReference>
<dbReference type="Pfam" id="PF00685">
    <property type="entry name" value="Sulfotransfer_1"/>
    <property type="match status" value="1"/>
</dbReference>
<gene>
    <name evidence="8" type="ORF">GSOID_T00001781001</name>
</gene>
<dbReference type="InterPro" id="IPR000863">
    <property type="entry name" value="Sulfotransferase_dom"/>
</dbReference>
<evidence type="ECO:0000256" key="1">
    <source>
        <dbReference type="ARBA" id="ARBA00022679"/>
    </source>
</evidence>
<feature type="binding site" evidence="4">
    <location>
        <position position="158"/>
    </location>
    <ligand>
        <name>3'-phosphoadenylyl sulfate</name>
        <dbReference type="ChEBI" id="CHEBI:58339"/>
    </ligand>
</feature>
<dbReference type="EC" id="2.8.2.-" evidence="6"/>
<accession>E4XRJ6</accession>
<evidence type="ECO:0000313" key="9">
    <source>
        <dbReference type="Proteomes" id="UP000001307"/>
    </source>
</evidence>
<name>E4XRJ6_OIKDI</name>
<evidence type="ECO:0000256" key="5">
    <source>
        <dbReference type="PIRSR" id="PIRSR637359-3"/>
    </source>
</evidence>
<feature type="disulfide bond" evidence="5">
    <location>
        <begin position="317"/>
        <end position="328"/>
    </location>
</feature>
<proteinExistence type="inferred from homology"/>
<feature type="active site" description="For sulfotransferase activity" evidence="3">
    <location>
        <position position="66"/>
    </location>
</feature>
<feature type="binding site" evidence="4">
    <location>
        <position position="316"/>
    </location>
    <ligand>
        <name>3'-phosphoadenylyl sulfate</name>
        <dbReference type="ChEBI" id="CHEBI:58339"/>
    </ligand>
</feature>
<dbReference type="InterPro" id="IPR027417">
    <property type="entry name" value="P-loop_NTPase"/>
</dbReference>
<dbReference type="EMBL" id="FN653118">
    <property type="protein sequence ID" value="CBY12412.1"/>
    <property type="molecule type" value="Genomic_DNA"/>
</dbReference>
<sequence>MFVMLQRIENQLRRGENVDKYMIKDFEFSQKFKNTIHTKPPDIRGQNSLLGKARRFPRIIITGMQKCGTGALKDAMTRSPYLAWSSQGETHFFDRANNYNQGYQAYLDMQPEVSPEVIVFDKTPSLMTDSTIPARVKAYDPDVKIISILCEPTHRTLSHYLHAKAMMTKQEMEDQNRHFNQARKSLYNSDNFEEVIESAIDEIFAQDEFVRNAVLDMKNEFRAHQATRAAFYRYVANPANFEQMQKLPVQLIQRGLYGYYLNQWYDLFPKENILILSSADMSRKPAQTLATVQEFLGVPKAVDPRNFFWNNETGHYCVMGPEDDEPHCGNAKNKNRSSNFEINPRTKIILNRIYQSVYQDLVDLVGNQLFSEWGYN</sequence>
<dbReference type="InParanoid" id="E4XRJ6"/>
<keyword evidence="5" id="KW-1015">Disulfide bond</keyword>
<dbReference type="Proteomes" id="UP000001307">
    <property type="component" value="Unassembled WGS sequence"/>
</dbReference>
<evidence type="ECO:0000256" key="2">
    <source>
        <dbReference type="ARBA" id="ARBA00023180"/>
    </source>
</evidence>
<dbReference type="SUPFAM" id="SSF52540">
    <property type="entry name" value="P-loop containing nucleoside triphosphate hydrolases"/>
    <property type="match status" value="1"/>
</dbReference>
<evidence type="ECO:0000313" key="8">
    <source>
        <dbReference type="EMBL" id="CBY12412.1"/>
    </source>
</evidence>
<keyword evidence="2" id="KW-0325">Glycoprotein</keyword>
<feature type="domain" description="Sulfotransferase" evidence="7">
    <location>
        <begin position="57"/>
        <end position="299"/>
    </location>
</feature>
<protein>
    <recommendedName>
        <fullName evidence="6">Sulfotransferase</fullName>
        <ecNumber evidence="6">2.8.2.-</ecNumber>
    </recommendedName>
</protein>
<dbReference type="Gene3D" id="3.40.50.300">
    <property type="entry name" value="P-loop containing nucleotide triphosphate hydrolases"/>
    <property type="match status" value="1"/>
</dbReference>
<comment type="similarity">
    <text evidence="6">Belongs to the sulfotransferase 1 family.</text>
</comment>
<dbReference type="OrthoDB" id="411451at2759"/>
<dbReference type="PANTHER" id="PTHR10605">
    <property type="entry name" value="HEPARAN SULFATE SULFOTRANSFERASE"/>
    <property type="match status" value="1"/>
</dbReference>
<keyword evidence="9" id="KW-1185">Reference proteome</keyword>
<reference evidence="8 9" key="1">
    <citation type="journal article" date="2010" name="Science">
        <title>Plasticity of animal genome architecture unmasked by rapid evolution of a pelagic tunicate.</title>
        <authorList>
            <person name="Denoeud F."/>
            <person name="Henriet S."/>
            <person name="Mungpakdee S."/>
            <person name="Aury J.M."/>
            <person name="Da Silva C."/>
            <person name="Brinkmann H."/>
            <person name="Mikhaleva J."/>
            <person name="Olsen L.C."/>
            <person name="Jubin C."/>
            <person name="Canestro C."/>
            <person name="Bouquet J.M."/>
            <person name="Danks G."/>
            <person name="Poulain J."/>
            <person name="Campsteijn C."/>
            <person name="Adamski M."/>
            <person name="Cross I."/>
            <person name="Yadetie F."/>
            <person name="Muffato M."/>
            <person name="Louis A."/>
            <person name="Butcher S."/>
            <person name="Tsagkogeorga G."/>
            <person name="Konrad A."/>
            <person name="Singh S."/>
            <person name="Jensen M.F."/>
            <person name="Cong E.H."/>
            <person name="Eikeseth-Otteraa H."/>
            <person name="Noel B."/>
            <person name="Anthouard V."/>
            <person name="Porcel B.M."/>
            <person name="Kachouri-Lafond R."/>
            <person name="Nishino A."/>
            <person name="Ugolini M."/>
            <person name="Chourrout P."/>
            <person name="Nishida H."/>
            <person name="Aasland R."/>
            <person name="Huzurbazar S."/>
            <person name="Westhof E."/>
            <person name="Delsuc F."/>
            <person name="Lehrach H."/>
            <person name="Reinhardt R."/>
            <person name="Weissenbach J."/>
            <person name="Roy S.W."/>
            <person name="Artiguenave F."/>
            <person name="Postlethwait J.H."/>
            <person name="Manak J.R."/>
            <person name="Thompson E.M."/>
            <person name="Jaillon O."/>
            <person name="Du Pasquier L."/>
            <person name="Boudinot P."/>
            <person name="Liberles D.A."/>
            <person name="Volff J.N."/>
            <person name="Philippe H."/>
            <person name="Lenhard B."/>
            <person name="Roest Crollius H."/>
            <person name="Wincker P."/>
            <person name="Chourrout D."/>
        </authorList>
    </citation>
    <scope>NUCLEOTIDE SEQUENCE [LARGE SCALE GENOMIC DNA]</scope>
</reference>
<keyword evidence="1 6" id="KW-0808">Transferase</keyword>
<evidence type="ECO:0000256" key="3">
    <source>
        <dbReference type="PIRSR" id="PIRSR637359-1"/>
    </source>
</evidence>
<dbReference type="AlphaFoldDB" id="E4XRJ6"/>